<evidence type="ECO:0000256" key="1">
    <source>
        <dbReference type="ARBA" id="ARBA00004443"/>
    </source>
</evidence>
<dbReference type="PANTHER" id="PTHR11851:SF209">
    <property type="entry name" value="CYTOCHROME B-C1 COMPLEX SUBUNIT 2, MITOCHONDRIAL"/>
    <property type="match status" value="1"/>
</dbReference>
<dbReference type="Gene3D" id="3.30.830.10">
    <property type="entry name" value="Metalloenzyme, LuxS/M16 peptidase-like"/>
    <property type="match status" value="2"/>
</dbReference>
<evidence type="ECO:0000313" key="15">
    <source>
        <dbReference type="Proteomes" id="UP000697127"/>
    </source>
</evidence>
<evidence type="ECO:0000256" key="9">
    <source>
        <dbReference type="ARBA" id="ARBA00038146"/>
    </source>
</evidence>
<keyword evidence="2" id="KW-0813">Transport</keyword>
<comment type="similarity">
    <text evidence="9">Belongs to the peptidase M16 family. UQCRC2/QCR2 subfamily.</text>
</comment>
<comment type="subcellular location">
    <subcellularLocation>
        <location evidence="1">Mitochondrion inner membrane</location>
        <topology evidence="1">Peripheral membrane protein</topology>
        <orientation evidence="1">Matrix side</orientation>
    </subcellularLocation>
</comment>
<gene>
    <name evidence="14" type="primary">QCR2</name>
    <name evidence="14" type="ORF">C6P40_001649</name>
</gene>
<dbReference type="AlphaFoldDB" id="A0A9P6WQB4"/>
<keyword evidence="7" id="KW-0496">Mitochondrion</keyword>
<sequence>MYSVRSARQFSTSALRAVSFKTVPASSDSVSSLKVIVKNAGSKSGPSGLAHLVSTSTFLDTPEKSGLRLKREAELLGGEYSAEITRDALILKATFLKEGLPFFVNALGSALAKASFKPHELKEVAGPYSSYVNSLKTSCPKTKGIEELHAVTFRSGLGLPLWYDGFKSYSTEDIKTFAKSAFLTENIEIIGENVDSADLQKFVSESSFASLPTGNDVIAQPQPTYTGSESRIRRAGKTSAVLGFAVEDADAFELVAAGLVANAPSTISANVESKVLSYDGASLFYFSVTSSDAAETSKIIKDAAKHLKTLDFSKYAKYASYLAGKPVTSKSVTIPSEFNLVVIGDVDNAPLKSEL</sequence>
<dbReference type="Proteomes" id="UP000697127">
    <property type="component" value="Unassembled WGS sequence"/>
</dbReference>
<accession>A0A9P6WQB4</accession>
<keyword evidence="5" id="KW-0809">Transit peptide</keyword>
<name>A0A9P6WQB4_9ASCO</name>
<dbReference type="GO" id="GO:0005743">
    <property type="term" value="C:mitochondrial inner membrane"/>
    <property type="evidence" value="ECO:0007669"/>
    <property type="project" value="UniProtKB-SubCell"/>
</dbReference>
<dbReference type="Pfam" id="PF00675">
    <property type="entry name" value="Peptidase_M16"/>
    <property type="match status" value="1"/>
</dbReference>
<proteinExistence type="inferred from homology"/>
<organism evidence="14 15">
    <name type="scientific">Pichia californica</name>
    <dbReference type="NCBI Taxonomy" id="460514"/>
    <lineage>
        <taxon>Eukaryota</taxon>
        <taxon>Fungi</taxon>
        <taxon>Dikarya</taxon>
        <taxon>Ascomycota</taxon>
        <taxon>Saccharomycotina</taxon>
        <taxon>Pichiomycetes</taxon>
        <taxon>Pichiales</taxon>
        <taxon>Pichiaceae</taxon>
        <taxon>Pichia</taxon>
    </lineage>
</organism>
<keyword evidence="3" id="KW-0679">Respiratory chain</keyword>
<dbReference type="InterPro" id="IPR011249">
    <property type="entry name" value="Metalloenz_LuxS/M16"/>
</dbReference>
<evidence type="ECO:0000256" key="5">
    <source>
        <dbReference type="ARBA" id="ARBA00022946"/>
    </source>
</evidence>
<evidence type="ECO:0000256" key="7">
    <source>
        <dbReference type="ARBA" id="ARBA00023128"/>
    </source>
</evidence>
<evidence type="ECO:0000256" key="10">
    <source>
        <dbReference type="ARBA" id="ARBA00040751"/>
    </source>
</evidence>
<evidence type="ECO:0000256" key="12">
    <source>
        <dbReference type="ARBA" id="ARBA00041778"/>
    </source>
</evidence>
<evidence type="ECO:0000259" key="13">
    <source>
        <dbReference type="Pfam" id="PF00675"/>
    </source>
</evidence>
<dbReference type="InterPro" id="IPR011765">
    <property type="entry name" value="Pept_M16_N"/>
</dbReference>
<dbReference type="SUPFAM" id="SSF63411">
    <property type="entry name" value="LuxS/MPP-like metallohydrolase"/>
    <property type="match status" value="2"/>
</dbReference>
<dbReference type="InterPro" id="IPR050361">
    <property type="entry name" value="MPP/UQCRC_Complex"/>
</dbReference>
<dbReference type="GO" id="GO:0046872">
    <property type="term" value="F:metal ion binding"/>
    <property type="evidence" value="ECO:0007669"/>
    <property type="project" value="InterPro"/>
</dbReference>
<comment type="caution">
    <text evidence="14">The sequence shown here is derived from an EMBL/GenBank/DDBJ whole genome shotgun (WGS) entry which is preliminary data.</text>
</comment>
<evidence type="ECO:0000256" key="3">
    <source>
        <dbReference type="ARBA" id="ARBA00022660"/>
    </source>
</evidence>
<keyword evidence="8" id="KW-0472">Membrane</keyword>
<evidence type="ECO:0000256" key="8">
    <source>
        <dbReference type="ARBA" id="ARBA00023136"/>
    </source>
</evidence>
<dbReference type="PANTHER" id="PTHR11851">
    <property type="entry name" value="METALLOPROTEASE"/>
    <property type="match status" value="1"/>
</dbReference>
<keyword evidence="15" id="KW-1185">Reference proteome</keyword>
<evidence type="ECO:0000256" key="2">
    <source>
        <dbReference type="ARBA" id="ARBA00022448"/>
    </source>
</evidence>
<keyword evidence="6" id="KW-0249">Electron transport</keyword>
<evidence type="ECO:0000256" key="4">
    <source>
        <dbReference type="ARBA" id="ARBA00022792"/>
    </source>
</evidence>
<dbReference type="EMBL" id="PUHW01000002">
    <property type="protein sequence ID" value="KAG0691365.1"/>
    <property type="molecule type" value="Genomic_DNA"/>
</dbReference>
<evidence type="ECO:0000313" key="14">
    <source>
        <dbReference type="EMBL" id="KAG0691365.1"/>
    </source>
</evidence>
<reference evidence="14" key="1">
    <citation type="submission" date="2020-11" db="EMBL/GenBank/DDBJ databases">
        <title>Kefir isolates.</title>
        <authorList>
            <person name="Marcisauskas S."/>
            <person name="Kim Y."/>
            <person name="Blasche S."/>
        </authorList>
    </citation>
    <scope>NUCLEOTIDE SEQUENCE</scope>
    <source>
        <strain evidence="14">Olga-1</strain>
    </source>
</reference>
<protein>
    <recommendedName>
        <fullName evidence="10">Cytochrome b-c1 complex subunit 2, mitochondrial</fullName>
    </recommendedName>
    <alternativeName>
        <fullName evidence="12">Complex III subunit 2</fullName>
    </alternativeName>
    <alternativeName>
        <fullName evidence="11">Core protein II</fullName>
    </alternativeName>
</protein>
<evidence type="ECO:0000256" key="6">
    <source>
        <dbReference type="ARBA" id="ARBA00022982"/>
    </source>
</evidence>
<evidence type="ECO:0000256" key="11">
    <source>
        <dbReference type="ARBA" id="ARBA00041372"/>
    </source>
</evidence>
<feature type="domain" description="Peptidase M16 N-terminal" evidence="13">
    <location>
        <begin position="28"/>
        <end position="162"/>
    </location>
</feature>
<keyword evidence="4" id="KW-0999">Mitochondrion inner membrane</keyword>